<dbReference type="PANTHER" id="PTHR37433:SF5">
    <property type="entry name" value="DUF753 DOMAIN-CONTAINING PROTEIN-RELATED"/>
    <property type="match status" value="1"/>
</dbReference>
<feature type="compositionally biased region" description="Low complexity" evidence="1">
    <location>
        <begin position="168"/>
        <end position="181"/>
    </location>
</feature>
<evidence type="ECO:0000313" key="2">
    <source>
        <dbReference type="EnsemblMetazoa" id="PPA41923.1"/>
    </source>
</evidence>
<dbReference type="AlphaFoldDB" id="A0A2A6C0F3"/>
<dbReference type="PROSITE" id="PS50948">
    <property type="entry name" value="PAN"/>
    <property type="match status" value="1"/>
</dbReference>
<gene>
    <name evidence="2" type="primary">WBGene00280292</name>
</gene>
<keyword evidence="3" id="KW-1185">Reference proteome</keyword>
<dbReference type="InterPro" id="IPR003609">
    <property type="entry name" value="Pan_app"/>
</dbReference>
<accession>A0A8R1Z2B5</accession>
<accession>A0A2A6C0F3</accession>
<evidence type="ECO:0000313" key="3">
    <source>
        <dbReference type="Proteomes" id="UP000005239"/>
    </source>
</evidence>
<dbReference type="Proteomes" id="UP000005239">
    <property type="component" value="Unassembled WGS sequence"/>
</dbReference>
<dbReference type="OrthoDB" id="9628807at2759"/>
<feature type="region of interest" description="Disordered" evidence="1">
    <location>
        <begin position="140"/>
        <end position="208"/>
    </location>
</feature>
<dbReference type="EnsemblMetazoa" id="PPA41923.1">
    <property type="protein sequence ID" value="PPA41923.1"/>
    <property type="gene ID" value="WBGene00280292"/>
</dbReference>
<sequence>LLACWEEQAIKRARYTPARGCITNNETLNAKLYQSGYFTLTYDYQLVICDKNKCNKNLKKAKKSVTIIEPSCPAPASTATTERNWAAWAVTKPTSIWSRLAKRVQKRRDELFFLPAPRQRSLRQCQSHLIKTVRMVNPSLHSPSALAGQSNEKSREGTRREASKSKKSPSSVGGVSPLLSSRSEWQDSRPNEETGVEGDSPPSQHISPLPPSFCSQFSSGMRLAIILLFVIGVIIALRPTCYPSKTTKNPYELLGRETVETKRGCEVLCDADAKCAGFAFKDLAFNSSCVLLKNRTKENQVCSAPSTMFLKKFNCDDRTNLTEEFGVETCIDNRVDEAFRGLDQYPPCIQNRSIQNRSIQNRSIQNRSIQNRSIQNRSLQNRSIQNRSIQNRSIQNRSLQYFIRAIDSNGNRITLDNENLATITAVKDGGMFAYYWRWEGNTFIRYIVAATCVQAGAEKCPCAPLNHITYIGYYPN</sequence>
<dbReference type="PANTHER" id="PTHR37433">
    <property type="entry name" value="PROTEIN CBG25136-RELATED"/>
    <property type="match status" value="1"/>
</dbReference>
<feature type="compositionally biased region" description="Polar residues" evidence="1">
    <location>
        <begin position="140"/>
        <end position="151"/>
    </location>
</feature>
<organism evidence="2 3">
    <name type="scientific">Pristionchus pacificus</name>
    <name type="common">Parasitic nematode worm</name>
    <dbReference type="NCBI Taxonomy" id="54126"/>
    <lineage>
        <taxon>Eukaryota</taxon>
        <taxon>Metazoa</taxon>
        <taxon>Ecdysozoa</taxon>
        <taxon>Nematoda</taxon>
        <taxon>Chromadorea</taxon>
        <taxon>Rhabditida</taxon>
        <taxon>Rhabditina</taxon>
        <taxon>Diplogasteromorpha</taxon>
        <taxon>Diplogasteroidea</taxon>
        <taxon>Neodiplogasteridae</taxon>
        <taxon>Pristionchus</taxon>
    </lineage>
</organism>
<name>A0A2A6C0F3_PRIPA</name>
<reference evidence="3" key="1">
    <citation type="journal article" date="2008" name="Nat. Genet.">
        <title>The Pristionchus pacificus genome provides a unique perspective on nematode lifestyle and parasitism.</title>
        <authorList>
            <person name="Dieterich C."/>
            <person name="Clifton S.W."/>
            <person name="Schuster L.N."/>
            <person name="Chinwalla A."/>
            <person name="Delehaunty K."/>
            <person name="Dinkelacker I."/>
            <person name="Fulton L."/>
            <person name="Fulton R."/>
            <person name="Godfrey J."/>
            <person name="Minx P."/>
            <person name="Mitreva M."/>
            <person name="Roeseler W."/>
            <person name="Tian H."/>
            <person name="Witte H."/>
            <person name="Yang S.P."/>
            <person name="Wilson R.K."/>
            <person name="Sommer R.J."/>
        </authorList>
    </citation>
    <scope>NUCLEOTIDE SEQUENCE [LARGE SCALE GENOMIC DNA]</scope>
    <source>
        <strain evidence="3">PS312</strain>
    </source>
</reference>
<reference evidence="2" key="2">
    <citation type="submission" date="2022-06" db="UniProtKB">
        <authorList>
            <consortium name="EnsemblMetazoa"/>
        </authorList>
    </citation>
    <scope>IDENTIFICATION</scope>
    <source>
        <strain evidence="2">PS312</strain>
    </source>
</reference>
<proteinExistence type="predicted"/>
<evidence type="ECO:0000256" key="1">
    <source>
        <dbReference type="SAM" id="MobiDB-lite"/>
    </source>
</evidence>
<protein>
    <submittedName>
        <fullName evidence="2">Apple domain-containing protein</fullName>
    </submittedName>
</protein>
<feature type="compositionally biased region" description="Basic and acidic residues" evidence="1">
    <location>
        <begin position="152"/>
        <end position="164"/>
    </location>
</feature>